<evidence type="ECO:0000313" key="3">
    <source>
        <dbReference type="Proteomes" id="UP000887116"/>
    </source>
</evidence>
<feature type="chain" id="PRO_5036457783" evidence="1">
    <location>
        <begin position="19"/>
        <end position="353"/>
    </location>
</feature>
<reference evidence="2" key="1">
    <citation type="submission" date="2020-07" db="EMBL/GenBank/DDBJ databases">
        <title>Multicomponent nature underlies the extraordinary mechanical properties of spider dragline silk.</title>
        <authorList>
            <person name="Kono N."/>
            <person name="Nakamura H."/>
            <person name="Mori M."/>
            <person name="Yoshida Y."/>
            <person name="Ohtoshi R."/>
            <person name="Malay A.D."/>
            <person name="Moran D.A.P."/>
            <person name="Tomita M."/>
            <person name="Numata K."/>
            <person name="Arakawa K."/>
        </authorList>
    </citation>
    <scope>NUCLEOTIDE SEQUENCE</scope>
</reference>
<dbReference type="PANTHER" id="PTHR45902">
    <property type="entry name" value="LATROPHILIN RECEPTOR-LIKE PROTEIN A"/>
    <property type="match status" value="1"/>
</dbReference>
<dbReference type="AlphaFoldDB" id="A0A8X6IV99"/>
<sequence>MIRLLGVIYFSLVVCVNALDYSDLETIGKACPAQDSCERRGVKSFDERSCECDNHCRSYLDCCIDGSVSPRPRRSILKCLAYGTENKLGTFGKAYCPLKYNGSEKVKKFCEGQDDFSDPLLSAPIRDVTVGFDYRNYYCAKCHKISKRFLKFWWISLNFETLPSHLQSNDFVLRNLKFDSHKKKWGARDGPNFYPCDLVFHRPNFFTLGRQCRPNVISSCHRFWRNAAFKRACRSYMAVVHTSDKSYKNVHCAICNGKDVGSVSCTKNQTSIKKYDFKVLMDFNFHNRTNPRSRIHEKCDRADKVDNFAEKCRILDCVLPTDTPLDQGNFEILLPLNDYLEHMDELNDNCLNR</sequence>
<proteinExistence type="predicted"/>
<name>A0A8X6IV99_TRICU</name>
<gene>
    <name evidence="2" type="primary">NCL1_53647</name>
    <name evidence="2" type="ORF">TNCT_242641</name>
</gene>
<dbReference type="InterPro" id="IPR053231">
    <property type="entry name" value="GPCR_LN-TM7"/>
</dbReference>
<keyword evidence="3" id="KW-1185">Reference proteome</keyword>
<keyword evidence="1" id="KW-0732">Signal</keyword>
<feature type="signal peptide" evidence="1">
    <location>
        <begin position="1"/>
        <end position="18"/>
    </location>
</feature>
<dbReference type="Proteomes" id="UP000887116">
    <property type="component" value="Unassembled WGS sequence"/>
</dbReference>
<dbReference type="OrthoDB" id="6416746at2759"/>
<dbReference type="EMBL" id="BMAO01012757">
    <property type="protein sequence ID" value="GFQ83715.1"/>
    <property type="molecule type" value="Genomic_DNA"/>
</dbReference>
<comment type="caution">
    <text evidence="2">The sequence shown here is derived from an EMBL/GenBank/DDBJ whole genome shotgun (WGS) entry which is preliminary data.</text>
</comment>
<organism evidence="2 3">
    <name type="scientific">Trichonephila clavata</name>
    <name type="common">Joro spider</name>
    <name type="synonym">Nephila clavata</name>
    <dbReference type="NCBI Taxonomy" id="2740835"/>
    <lineage>
        <taxon>Eukaryota</taxon>
        <taxon>Metazoa</taxon>
        <taxon>Ecdysozoa</taxon>
        <taxon>Arthropoda</taxon>
        <taxon>Chelicerata</taxon>
        <taxon>Arachnida</taxon>
        <taxon>Araneae</taxon>
        <taxon>Araneomorphae</taxon>
        <taxon>Entelegynae</taxon>
        <taxon>Araneoidea</taxon>
        <taxon>Nephilidae</taxon>
        <taxon>Trichonephila</taxon>
    </lineage>
</organism>
<protein>
    <submittedName>
        <fullName evidence="2">SMB domain-containing protein</fullName>
    </submittedName>
</protein>
<evidence type="ECO:0000313" key="2">
    <source>
        <dbReference type="EMBL" id="GFQ83715.1"/>
    </source>
</evidence>
<evidence type="ECO:0000256" key="1">
    <source>
        <dbReference type="SAM" id="SignalP"/>
    </source>
</evidence>
<dbReference type="PANTHER" id="PTHR45902:SF4">
    <property type="entry name" value="G-PROTEIN COUPLED RECEPTORS FAMILY 2 PROFILE 2 DOMAIN-CONTAINING PROTEIN"/>
    <property type="match status" value="1"/>
</dbReference>
<accession>A0A8X6IV99</accession>